<reference evidence="1" key="1">
    <citation type="submission" date="2020-10" db="EMBL/GenBank/DDBJ databases">
        <title>Paenihalocynthiibacter styelae gen. nov., sp. nov., isolated from stalked sea squirt Styela clava.</title>
        <authorList>
            <person name="Kim Y.-O."/>
            <person name="Yoon J.-H."/>
        </authorList>
    </citation>
    <scope>NUCLEOTIDE SEQUENCE</scope>
    <source>
        <strain evidence="1">MYP1-1</strain>
    </source>
</reference>
<dbReference type="RefSeq" id="WP_228849421.1">
    <property type="nucleotide sequence ID" value="NZ_JADCKQ010000010.1"/>
</dbReference>
<accession>A0A8J7IYP7</accession>
<proteinExistence type="predicted"/>
<organism evidence="1 2">
    <name type="scientific">Halocynthiibacter styelae</name>
    <dbReference type="NCBI Taxonomy" id="2761955"/>
    <lineage>
        <taxon>Bacteria</taxon>
        <taxon>Pseudomonadati</taxon>
        <taxon>Pseudomonadota</taxon>
        <taxon>Alphaproteobacteria</taxon>
        <taxon>Rhodobacterales</taxon>
        <taxon>Paracoccaceae</taxon>
        <taxon>Halocynthiibacter</taxon>
    </lineage>
</organism>
<gene>
    <name evidence="1" type="ORF">H1D41_13595</name>
</gene>
<keyword evidence="2" id="KW-1185">Reference proteome</keyword>
<dbReference type="Proteomes" id="UP000640583">
    <property type="component" value="Unassembled WGS sequence"/>
</dbReference>
<comment type="caution">
    <text evidence="1">The sequence shown here is derived from an EMBL/GenBank/DDBJ whole genome shotgun (WGS) entry which is preliminary data.</text>
</comment>
<dbReference type="EMBL" id="JADCKQ010000010">
    <property type="protein sequence ID" value="MBI1494674.1"/>
    <property type="molecule type" value="Genomic_DNA"/>
</dbReference>
<sequence>MGYLFDQNGEMIAADVVDLDLRKGGCKGVPAGQIEAMLKKLEAVKRTAIRVQPFSCEFYGHSFGLIPREGEAAMLIDAMPGHTLMFYGPWERCNYDS</sequence>
<evidence type="ECO:0000313" key="1">
    <source>
        <dbReference type="EMBL" id="MBI1494674.1"/>
    </source>
</evidence>
<protein>
    <submittedName>
        <fullName evidence="1">Uncharacterized protein</fullName>
    </submittedName>
</protein>
<name>A0A8J7IYP7_9RHOB</name>
<dbReference type="AlphaFoldDB" id="A0A8J7IYP7"/>
<evidence type="ECO:0000313" key="2">
    <source>
        <dbReference type="Proteomes" id="UP000640583"/>
    </source>
</evidence>